<evidence type="ECO:0000313" key="2">
    <source>
        <dbReference type="EMBL" id="ETO28099.1"/>
    </source>
</evidence>
<comment type="caution">
    <text evidence="2">The sequence shown here is derived from an EMBL/GenBank/DDBJ whole genome shotgun (WGS) entry which is preliminary data.</text>
</comment>
<dbReference type="AlphaFoldDB" id="X6NQV8"/>
<organism evidence="2 3">
    <name type="scientific">Reticulomyxa filosa</name>
    <dbReference type="NCBI Taxonomy" id="46433"/>
    <lineage>
        <taxon>Eukaryota</taxon>
        <taxon>Sar</taxon>
        <taxon>Rhizaria</taxon>
        <taxon>Retaria</taxon>
        <taxon>Foraminifera</taxon>
        <taxon>Monothalamids</taxon>
        <taxon>Reticulomyxidae</taxon>
        <taxon>Reticulomyxa</taxon>
    </lineage>
</organism>
<dbReference type="Proteomes" id="UP000023152">
    <property type="component" value="Unassembled WGS sequence"/>
</dbReference>
<accession>X6NQV8</accession>
<dbReference type="PROSITE" id="PS00018">
    <property type="entry name" value="EF_HAND_1"/>
    <property type="match status" value="1"/>
</dbReference>
<dbReference type="SUPFAM" id="SSF47473">
    <property type="entry name" value="EF-hand"/>
    <property type="match status" value="1"/>
</dbReference>
<protein>
    <recommendedName>
        <fullName evidence="4">EF-hand domain-containing protein</fullName>
    </recommendedName>
</protein>
<keyword evidence="1" id="KW-0106">Calcium</keyword>
<dbReference type="InterPro" id="IPR018247">
    <property type="entry name" value="EF_Hand_1_Ca_BS"/>
</dbReference>
<dbReference type="EMBL" id="ASPP01006867">
    <property type="protein sequence ID" value="ETO28099.1"/>
    <property type="molecule type" value="Genomic_DNA"/>
</dbReference>
<keyword evidence="3" id="KW-1185">Reference proteome</keyword>
<proteinExistence type="predicted"/>
<sequence length="164" mass="19169">MGGVIMFAGSRVIVEMTVIPSSIYYHFYNQYTMDFFLNKIVNYHTEDDCYGCAANCEQSYEYFERISNPWYSPNETDIYALEVITEDELCYYWDDFVSSSLLISHNSNISCSDMFIQLDTNDNQVIGFHEFLYSIGIRFGLYNSSKGEQLDCSMCMQHPDAYNW</sequence>
<gene>
    <name evidence="2" type="ORF">RFI_09032</name>
</gene>
<reference evidence="2 3" key="1">
    <citation type="journal article" date="2013" name="Curr. Biol.">
        <title>The Genome of the Foraminiferan Reticulomyxa filosa.</title>
        <authorList>
            <person name="Glockner G."/>
            <person name="Hulsmann N."/>
            <person name="Schleicher M."/>
            <person name="Noegel A.A."/>
            <person name="Eichinger L."/>
            <person name="Gallinger C."/>
            <person name="Pawlowski J."/>
            <person name="Sierra R."/>
            <person name="Euteneuer U."/>
            <person name="Pillet L."/>
            <person name="Moustafa A."/>
            <person name="Platzer M."/>
            <person name="Groth M."/>
            <person name="Szafranski K."/>
            <person name="Schliwa M."/>
        </authorList>
    </citation>
    <scope>NUCLEOTIDE SEQUENCE [LARGE SCALE GENOMIC DNA]</scope>
</reference>
<name>X6NQV8_RETFI</name>
<evidence type="ECO:0000256" key="1">
    <source>
        <dbReference type="ARBA" id="ARBA00022837"/>
    </source>
</evidence>
<dbReference type="InterPro" id="IPR011992">
    <property type="entry name" value="EF-hand-dom_pair"/>
</dbReference>
<evidence type="ECO:0008006" key="4">
    <source>
        <dbReference type="Google" id="ProtNLM"/>
    </source>
</evidence>
<evidence type="ECO:0000313" key="3">
    <source>
        <dbReference type="Proteomes" id="UP000023152"/>
    </source>
</evidence>